<keyword evidence="3" id="KW-1185">Reference proteome</keyword>
<dbReference type="Proteomes" id="UP000199524">
    <property type="component" value="Chromosome I"/>
</dbReference>
<reference evidence="3" key="1">
    <citation type="submission" date="2016-10" db="EMBL/GenBank/DDBJ databases">
        <authorList>
            <person name="Varghese N."/>
            <person name="Submissions S."/>
        </authorList>
    </citation>
    <scope>NUCLEOTIDE SEQUENCE [LARGE SCALE GENOMIC DNA]</scope>
    <source>
        <strain evidence="3">ATCC 23835</strain>
    </source>
</reference>
<accession>A0A1H1XF61</accession>
<name>A0A1H1XF61_9PSED</name>
<keyword evidence="1" id="KW-0472">Membrane</keyword>
<dbReference type="RefSeq" id="WP_090207650.1">
    <property type="nucleotide sequence ID" value="NZ_LT629777.1"/>
</dbReference>
<evidence type="ECO:0000256" key="1">
    <source>
        <dbReference type="SAM" id="Phobius"/>
    </source>
</evidence>
<feature type="transmembrane region" description="Helical" evidence="1">
    <location>
        <begin position="180"/>
        <end position="200"/>
    </location>
</feature>
<organism evidence="2 3">
    <name type="scientific">Pseudomonas asplenii</name>
    <dbReference type="NCBI Taxonomy" id="53407"/>
    <lineage>
        <taxon>Bacteria</taxon>
        <taxon>Pseudomonadati</taxon>
        <taxon>Pseudomonadota</taxon>
        <taxon>Gammaproteobacteria</taxon>
        <taxon>Pseudomonadales</taxon>
        <taxon>Pseudomonadaceae</taxon>
        <taxon>Pseudomonas</taxon>
    </lineage>
</organism>
<proteinExistence type="predicted"/>
<protein>
    <submittedName>
        <fullName evidence="2">Uncharacterized protein</fullName>
    </submittedName>
</protein>
<feature type="transmembrane region" description="Helical" evidence="1">
    <location>
        <begin position="138"/>
        <end position="160"/>
    </location>
</feature>
<feature type="transmembrane region" description="Helical" evidence="1">
    <location>
        <begin position="83"/>
        <end position="102"/>
    </location>
</feature>
<dbReference type="EMBL" id="LT629777">
    <property type="protein sequence ID" value="SDT07943.1"/>
    <property type="molecule type" value="Genomic_DNA"/>
</dbReference>
<evidence type="ECO:0000313" key="2">
    <source>
        <dbReference type="EMBL" id="SDT07943.1"/>
    </source>
</evidence>
<gene>
    <name evidence="2" type="ORF">SAMN05216598_3884</name>
</gene>
<feature type="transmembrane region" description="Helical" evidence="1">
    <location>
        <begin position="27"/>
        <end position="49"/>
    </location>
</feature>
<keyword evidence="1" id="KW-0812">Transmembrane</keyword>
<evidence type="ECO:0000313" key="3">
    <source>
        <dbReference type="Proteomes" id="UP000199524"/>
    </source>
</evidence>
<dbReference type="AlphaFoldDB" id="A0A1H1XF61"/>
<dbReference type="GeneID" id="300208801"/>
<sequence length="217" mass="24842">MDSPGIIRSEVDVDELRSRAPWFRTGPFVLVSSVVFFAYALLGSFFPAYRIIADKVVSPLIDSLGWVFLEVRTSPMIGELDPVYYRNIMGLCIFFTALYNLLSLLYMVKFRRVAAISCEEAHRRMVALRGISVRKAWVLLHVYVYVFVVLLAAAITFSFLNNMFGWLRVTVNKGDIFFELFVWFTLILPSGTSVAMWSIVGQYGLFDVRKIIDFISK</sequence>
<keyword evidence="1" id="KW-1133">Transmembrane helix</keyword>